<name>A0A9P1GJJ9_9DINO</name>
<dbReference type="InterPro" id="IPR029063">
    <property type="entry name" value="SAM-dependent_MTases_sf"/>
</dbReference>
<dbReference type="Proteomes" id="UP001152797">
    <property type="component" value="Unassembled WGS sequence"/>
</dbReference>
<dbReference type="SUPFAM" id="SSF53335">
    <property type="entry name" value="S-adenosyl-L-methionine-dependent methyltransferases"/>
    <property type="match status" value="1"/>
</dbReference>
<comment type="caution">
    <text evidence="1">The sequence shown here is derived from an EMBL/GenBank/DDBJ whole genome shotgun (WGS) entry which is preliminary data.</text>
</comment>
<accession>A0A9P1GJJ9</accession>
<dbReference type="Gene3D" id="3.40.50.150">
    <property type="entry name" value="Vaccinia Virus protein VP39"/>
    <property type="match status" value="1"/>
</dbReference>
<gene>
    <name evidence="1" type="ORF">C1SCF055_LOCUS37699</name>
</gene>
<sequence>MARDVDPVRFRSIADTYKWASLFLERVATCFGQDWLTQRLARWSWNLSTCFTGVGCAEQAAISLQNAAAKYAPGCGVAIKSAIEIDKACQDVLLSTYGPEHPGQCIFEDITKIDLVHQRTCYCQRHHKMCELQPQSGEGNMAEWLQGPVCIDYSMMGKRQGQHGKYHQTHVSYFSNMKASKNSILLIENVTEYEEALVKKELGPAWTLVSTRMDPRCLGLPCSRARVFIVGWKVQEIRWTAPFALSSFVGALCSKVVMNAGDYYWMKSLPQTMLTPSAADNLEAYKKMYPKFKYPDLTQSCKNGRARGETKDGCLPTLTTHTGQLYSQEMKRYLHPHEALSSHCLPVTAKQAKISSSPKLELEDACKTAQIRFAGNAMSVPCVGAVLLCCALALQKV</sequence>
<reference evidence="2 3" key="2">
    <citation type="submission" date="2024-05" db="EMBL/GenBank/DDBJ databases">
        <authorList>
            <person name="Chen Y."/>
            <person name="Shah S."/>
            <person name="Dougan E. K."/>
            <person name="Thang M."/>
            <person name="Chan C."/>
        </authorList>
    </citation>
    <scope>NUCLEOTIDE SEQUENCE [LARGE SCALE GENOMIC DNA]</scope>
</reference>
<dbReference type="EMBL" id="CAMXCT010005556">
    <property type="protein sequence ID" value="CAI4012657.1"/>
    <property type="molecule type" value="Genomic_DNA"/>
</dbReference>
<keyword evidence="3" id="KW-1185">Reference proteome</keyword>
<dbReference type="AlphaFoldDB" id="A0A9P1GJJ9"/>
<evidence type="ECO:0000313" key="1">
    <source>
        <dbReference type="EMBL" id="CAI4012657.1"/>
    </source>
</evidence>
<dbReference type="OrthoDB" id="408487at2759"/>
<dbReference type="EMBL" id="CAMXCT020005556">
    <property type="protein sequence ID" value="CAL1166032.1"/>
    <property type="molecule type" value="Genomic_DNA"/>
</dbReference>
<evidence type="ECO:0000313" key="3">
    <source>
        <dbReference type="Proteomes" id="UP001152797"/>
    </source>
</evidence>
<evidence type="ECO:0000313" key="2">
    <source>
        <dbReference type="EMBL" id="CAL4799969.1"/>
    </source>
</evidence>
<protein>
    <submittedName>
        <fullName evidence="2">PABC domain-containing protein</fullName>
    </submittedName>
</protein>
<proteinExistence type="predicted"/>
<dbReference type="EMBL" id="CAMXCT030005556">
    <property type="protein sequence ID" value="CAL4799969.1"/>
    <property type="molecule type" value="Genomic_DNA"/>
</dbReference>
<reference evidence="1" key="1">
    <citation type="submission" date="2022-10" db="EMBL/GenBank/DDBJ databases">
        <authorList>
            <person name="Chen Y."/>
            <person name="Dougan E. K."/>
            <person name="Chan C."/>
            <person name="Rhodes N."/>
            <person name="Thang M."/>
        </authorList>
    </citation>
    <scope>NUCLEOTIDE SEQUENCE</scope>
</reference>
<organism evidence="1">
    <name type="scientific">Cladocopium goreaui</name>
    <dbReference type="NCBI Taxonomy" id="2562237"/>
    <lineage>
        <taxon>Eukaryota</taxon>
        <taxon>Sar</taxon>
        <taxon>Alveolata</taxon>
        <taxon>Dinophyceae</taxon>
        <taxon>Suessiales</taxon>
        <taxon>Symbiodiniaceae</taxon>
        <taxon>Cladocopium</taxon>
    </lineage>
</organism>